<comment type="function">
    <text evidence="8">Part of a membrane-bound complex that couples electron transfer with translocation of ions across the membrane.</text>
</comment>
<comment type="subcellular location">
    <subcellularLocation>
        <location evidence="8">Cell inner membrane</location>
        <topology evidence="8">Peripheral membrane protein</topology>
    </subcellularLocation>
</comment>
<comment type="cofactor">
    <cofactor evidence="8">
        <name>[4Fe-4S] cluster</name>
        <dbReference type="ChEBI" id="CHEBI:49883"/>
    </cofactor>
    <text evidence="8">Binds 2 [4Fe-4S] clusters per subunit.</text>
</comment>
<keyword evidence="6 8" id="KW-0408">Iron</keyword>
<feature type="compositionally biased region" description="Basic and acidic residues" evidence="9">
    <location>
        <begin position="474"/>
        <end position="495"/>
    </location>
</feature>
<name>A0ABT0PHW2_9GAMM</name>
<dbReference type="HAMAP" id="MF_00461">
    <property type="entry name" value="RsxC_RnfC"/>
    <property type="match status" value="1"/>
</dbReference>
<comment type="caution">
    <text evidence="11">The sequence shown here is derived from an EMBL/GenBank/DDBJ whole genome shotgun (WGS) entry which is preliminary data.</text>
</comment>
<dbReference type="RefSeq" id="WP_249700287.1">
    <property type="nucleotide sequence ID" value="NZ_JAMFLX010000018.1"/>
</dbReference>
<feature type="binding site" evidence="8">
    <location>
        <position position="419"/>
    </location>
    <ligand>
        <name>[4Fe-4S] cluster</name>
        <dbReference type="ChEBI" id="CHEBI:49883"/>
        <label>2</label>
    </ligand>
</feature>
<evidence type="ECO:0000313" key="11">
    <source>
        <dbReference type="EMBL" id="MCL6270977.1"/>
    </source>
</evidence>
<dbReference type="NCBIfam" id="NF003454">
    <property type="entry name" value="PRK05035.1"/>
    <property type="match status" value="1"/>
</dbReference>
<dbReference type="Pfam" id="PF01512">
    <property type="entry name" value="Complex1_51K"/>
    <property type="match status" value="1"/>
</dbReference>
<gene>
    <name evidence="11" type="primary">rsxC</name>
    <name evidence="8" type="synonym">rnfC</name>
    <name evidence="11" type="ORF">M3P05_13685</name>
</gene>
<evidence type="ECO:0000256" key="9">
    <source>
        <dbReference type="SAM" id="MobiDB-lite"/>
    </source>
</evidence>
<dbReference type="Gene3D" id="3.30.70.20">
    <property type="match status" value="1"/>
</dbReference>
<dbReference type="Pfam" id="PF12838">
    <property type="entry name" value="Fer4_7"/>
    <property type="match status" value="1"/>
</dbReference>
<dbReference type="InterPro" id="IPR017900">
    <property type="entry name" value="4Fe4S_Fe_S_CS"/>
</dbReference>
<dbReference type="InterPro" id="IPR026902">
    <property type="entry name" value="RnfC_N"/>
</dbReference>
<evidence type="ECO:0000256" key="6">
    <source>
        <dbReference type="ARBA" id="ARBA00023004"/>
    </source>
</evidence>
<keyword evidence="8" id="KW-0472">Membrane</keyword>
<feature type="region of interest" description="Disordered" evidence="9">
    <location>
        <begin position="603"/>
        <end position="630"/>
    </location>
</feature>
<dbReference type="PANTHER" id="PTHR43034:SF2">
    <property type="entry name" value="ION-TRANSLOCATING OXIDOREDUCTASE COMPLEX SUBUNIT C"/>
    <property type="match status" value="1"/>
</dbReference>
<feature type="compositionally biased region" description="Low complexity" evidence="9">
    <location>
        <begin position="610"/>
        <end position="622"/>
    </location>
</feature>
<keyword evidence="8" id="KW-0997">Cell inner membrane</keyword>
<dbReference type="SUPFAM" id="SSF46548">
    <property type="entry name" value="alpha-helical ferredoxin"/>
    <property type="match status" value="1"/>
</dbReference>
<keyword evidence="2 8" id="KW-0004">4Fe-4S</keyword>
<dbReference type="EMBL" id="JAMFLX010000018">
    <property type="protein sequence ID" value="MCL6270977.1"/>
    <property type="molecule type" value="Genomic_DNA"/>
</dbReference>
<reference evidence="11 12" key="1">
    <citation type="submission" date="2022-05" db="EMBL/GenBank/DDBJ databases">
        <authorList>
            <person name="Park J.-S."/>
        </authorList>
    </citation>
    <scope>NUCLEOTIDE SEQUENCE [LARGE SCALE GENOMIC DNA]</scope>
    <source>
        <strain evidence="11 12">2012CJ34-2</strain>
    </source>
</reference>
<comment type="similarity">
    <text evidence="8">Belongs to the 4Fe4S bacterial-type ferredoxin family. RnfC subfamily.</text>
</comment>
<keyword evidence="7 8" id="KW-0411">Iron-sulfur</keyword>
<protein>
    <recommendedName>
        <fullName evidence="8">Ion-translocating oxidoreductase complex subunit C</fullName>
        <ecNumber evidence="8">7.-.-.-</ecNumber>
    </recommendedName>
    <alternativeName>
        <fullName evidence="8">Rnf electron transport complex subunit C</fullName>
    </alternativeName>
</protein>
<proteinExistence type="inferred from homology"/>
<dbReference type="EC" id="7.-.-.-" evidence="8"/>
<feature type="binding site" evidence="8">
    <location>
        <position position="380"/>
    </location>
    <ligand>
        <name>[4Fe-4S] cluster</name>
        <dbReference type="ChEBI" id="CHEBI:49883"/>
        <label>1</label>
    </ligand>
</feature>
<keyword evidence="3 8" id="KW-0479">Metal-binding</keyword>
<dbReference type="InterPro" id="IPR010208">
    <property type="entry name" value="Ion_transpt_RnfC/RsxC"/>
</dbReference>
<evidence type="ECO:0000256" key="8">
    <source>
        <dbReference type="HAMAP-Rule" id="MF_00461"/>
    </source>
</evidence>
<dbReference type="NCBIfam" id="TIGR01945">
    <property type="entry name" value="rnfC"/>
    <property type="match status" value="1"/>
</dbReference>
<feature type="binding site" evidence="8">
    <location>
        <position position="422"/>
    </location>
    <ligand>
        <name>[4Fe-4S] cluster</name>
        <dbReference type="ChEBI" id="CHEBI:49883"/>
        <label>2</label>
    </ligand>
</feature>
<feature type="binding site" evidence="8">
    <location>
        <position position="386"/>
    </location>
    <ligand>
        <name>[4Fe-4S] cluster</name>
        <dbReference type="ChEBI" id="CHEBI:49883"/>
        <label>1</label>
    </ligand>
</feature>
<keyword evidence="1 8" id="KW-0813">Transport</keyword>
<evidence type="ECO:0000256" key="5">
    <source>
        <dbReference type="ARBA" id="ARBA00022982"/>
    </source>
</evidence>
<feature type="binding site" evidence="8">
    <location>
        <position position="390"/>
    </location>
    <ligand>
        <name>[4Fe-4S] cluster</name>
        <dbReference type="ChEBI" id="CHEBI:49883"/>
        <label>2</label>
    </ligand>
</feature>
<dbReference type="PROSITE" id="PS00198">
    <property type="entry name" value="4FE4S_FER_1"/>
    <property type="match status" value="1"/>
</dbReference>
<keyword evidence="4 8" id="KW-0677">Repeat</keyword>
<keyword evidence="5 8" id="KW-0249">Electron transport</keyword>
<feature type="binding site" evidence="8">
    <location>
        <position position="429"/>
    </location>
    <ligand>
        <name>[4Fe-4S] cluster</name>
        <dbReference type="ChEBI" id="CHEBI:49883"/>
        <label>1</label>
    </ligand>
</feature>
<keyword evidence="12" id="KW-1185">Reference proteome</keyword>
<dbReference type="PROSITE" id="PS51379">
    <property type="entry name" value="4FE4S_FER_2"/>
    <property type="match status" value="2"/>
</dbReference>
<feature type="region of interest" description="Disordered" evidence="9">
    <location>
        <begin position="649"/>
        <end position="668"/>
    </location>
</feature>
<dbReference type="PANTHER" id="PTHR43034">
    <property type="entry name" value="ION-TRANSLOCATING OXIDOREDUCTASE COMPLEX SUBUNIT C"/>
    <property type="match status" value="1"/>
</dbReference>
<feature type="binding site" evidence="8">
    <location>
        <position position="425"/>
    </location>
    <ligand>
        <name>[4Fe-4S] cluster</name>
        <dbReference type="ChEBI" id="CHEBI:49883"/>
        <label>2</label>
    </ligand>
</feature>
<accession>A0ABT0PHW2</accession>
<evidence type="ECO:0000259" key="10">
    <source>
        <dbReference type="PROSITE" id="PS51379"/>
    </source>
</evidence>
<keyword evidence="8" id="KW-1278">Translocase</keyword>
<dbReference type="Gene3D" id="3.40.50.11540">
    <property type="entry name" value="NADH-ubiquinone oxidoreductase 51kDa subunit"/>
    <property type="match status" value="1"/>
</dbReference>
<organism evidence="11 12">
    <name type="scientific">Parendozoicomonas callyspongiae</name>
    <dbReference type="NCBI Taxonomy" id="2942213"/>
    <lineage>
        <taxon>Bacteria</taxon>
        <taxon>Pseudomonadati</taxon>
        <taxon>Pseudomonadota</taxon>
        <taxon>Gammaproteobacteria</taxon>
        <taxon>Oceanospirillales</taxon>
        <taxon>Endozoicomonadaceae</taxon>
        <taxon>Parendozoicomonas</taxon>
    </lineage>
</organism>
<feature type="region of interest" description="Disordered" evidence="9">
    <location>
        <begin position="529"/>
        <end position="556"/>
    </location>
</feature>
<dbReference type="InterPro" id="IPR011538">
    <property type="entry name" value="Nuo51_FMN-bd"/>
</dbReference>
<sequence>MSSNPSQGIPLRTIHEFPGGVHPGENKEQSTRTPIATPPLPNTFILPLNQHSGAPAELLVKVGDYVLKGQMLARANGFVSSPVHAPTSGTVTSVGMHPVPHWSGLEETCLVLEADGKDQWCELDPVADYKTVEKDELVQCIHDAGIVGLGGAGFPAAVKMSSRKASKIHTLIVNGAECEPYITADDMLMRERADRLLGGIEILQHMLNPQEVLIGIEDNKPEAIEAMRKVCAGKDAIEVVPVPTKYPSGDAQRLIWLLTGKEVPSDARSVDIGMLCYNVGTLVAIYDAITEGKPLISRVTTLTGAALHQPGNVEALIGTPAEHLLEFAGIQDEQFDALVMGGPMMGHTLDTTAVPVIKTSNCFIAASREEFPPPPPEQACIRCGMCADACPLSLLPQQLYWHAKSQNHEQLHHHNLFDCIECGACSYVCPSSIPLVQYFRAGKDEIRFQKAKSEKAERSRQRFEQRQKRLEAVAAEKEARRKANAEKARRAKEAKAAAGQSAGQNSADTSAADAKADMIKAAMERAKAKKATRAAGTDVATASSGKPARPQLSPKQKELKIQLSVVNAQIKKCERAASQAGENSSPEAEKLQADIDKLKQQQTQLKAEFEAASAPTEAPAKPAKAELSADEKKHKIELAMARAAVKKAERAVTTAKESDSDQLQTLQQQLEDKRRELARCEEAV</sequence>
<dbReference type="Proteomes" id="UP001203338">
    <property type="component" value="Unassembled WGS sequence"/>
</dbReference>
<dbReference type="Pfam" id="PF13375">
    <property type="entry name" value="RnfC_N"/>
    <property type="match status" value="1"/>
</dbReference>
<comment type="subunit">
    <text evidence="8">The complex is composed of six subunits: RnfA, RnfB, RnfC, RnfD, RnfE and RnfG.</text>
</comment>
<evidence type="ECO:0000256" key="3">
    <source>
        <dbReference type="ARBA" id="ARBA00022723"/>
    </source>
</evidence>
<evidence type="ECO:0000256" key="7">
    <source>
        <dbReference type="ARBA" id="ARBA00023014"/>
    </source>
</evidence>
<feature type="binding site" evidence="8">
    <location>
        <position position="383"/>
    </location>
    <ligand>
        <name>[4Fe-4S] cluster</name>
        <dbReference type="ChEBI" id="CHEBI:49883"/>
        <label>1</label>
    </ligand>
</feature>
<evidence type="ECO:0000313" key="12">
    <source>
        <dbReference type="Proteomes" id="UP001203338"/>
    </source>
</evidence>
<evidence type="ECO:0000256" key="4">
    <source>
        <dbReference type="ARBA" id="ARBA00022737"/>
    </source>
</evidence>
<feature type="region of interest" description="Disordered" evidence="9">
    <location>
        <begin position="474"/>
        <end position="511"/>
    </location>
</feature>
<feature type="region of interest" description="Disordered" evidence="9">
    <location>
        <begin position="450"/>
        <end position="469"/>
    </location>
</feature>
<evidence type="ECO:0000256" key="1">
    <source>
        <dbReference type="ARBA" id="ARBA00022448"/>
    </source>
</evidence>
<dbReference type="InterPro" id="IPR017896">
    <property type="entry name" value="4Fe4S_Fe-S-bd"/>
</dbReference>
<evidence type="ECO:0000256" key="2">
    <source>
        <dbReference type="ARBA" id="ARBA00022485"/>
    </source>
</evidence>
<dbReference type="InterPro" id="IPR037225">
    <property type="entry name" value="Nuo51_FMN-bd_sf"/>
</dbReference>
<keyword evidence="8" id="KW-1003">Cell membrane</keyword>
<feature type="domain" description="4Fe-4S ferredoxin-type" evidence="10">
    <location>
        <begin position="371"/>
        <end position="400"/>
    </location>
</feature>
<feature type="region of interest" description="Disordered" evidence="9">
    <location>
        <begin position="1"/>
        <end position="32"/>
    </location>
</feature>
<feature type="domain" description="4Fe-4S ferredoxin-type" evidence="10">
    <location>
        <begin position="410"/>
        <end position="438"/>
    </location>
</feature>
<dbReference type="SUPFAM" id="SSF142019">
    <property type="entry name" value="Nqo1 FMN-binding domain-like"/>
    <property type="match status" value="1"/>
</dbReference>